<dbReference type="GO" id="GO:0007015">
    <property type="term" value="P:actin filament organization"/>
    <property type="evidence" value="ECO:0007669"/>
    <property type="project" value="TreeGrafter"/>
</dbReference>
<dbReference type="EnsemblMetazoa" id="GMOY002697-RA">
    <property type="protein sequence ID" value="GMOY002697-PA"/>
    <property type="gene ID" value="GMOY002697"/>
</dbReference>
<evidence type="ECO:0000259" key="5">
    <source>
        <dbReference type="PROSITE" id="PS51456"/>
    </source>
</evidence>
<keyword evidence="2" id="KW-0067">ATP-binding</keyword>
<keyword evidence="4" id="KW-0518">Myosin</keyword>
<accession>A0A1B0FG41</accession>
<evidence type="ECO:0000313" key="6">
    <source>
        <dbReference type="EnsemblMetazoa" id="GMOY002697-PA"/>
    </source>
</evidence>
<dbReference type="Pfam" id="PF00063">
    <property type="entry name" value="Myosin_head"/>
    <property type="match status" value="1"/>
</dbReference>
<dbReference type="GO" id="GO:0051015">
    <property type="term" value="F:actin filament binding"/>
    <property type="evidence" value="ECO:0007669"/>
    <property type="project" value="TreeGrafter"/>
</dbReference>
<dbReference type="EMBL" id="CCAG010023834">
    <property type="status" value="NOT_ANNOTATED_CDS"/>
    <property type="molecule type" value="Genomic_DNA"/>
</dbReference>
<protein>
    <recommendedName>
        <fullName evidence="5">Myosin motor domain-containing protein</fullName>
    </recommendedName>
</protein>
<dbReference type="GO" id="GO:0016459">
    <property type="term" value="C:myosin complex"/>
    <property type="evidence" value="ECO:0007669"/>
    <property type="project" value="UniProtKB-KW"/>
</dbReference>
<dbReference type="VEuPathDB" id="VectorBase:GMOY002697"/>
<keyword evidence="3 4" id="KW-0009">Actin-binding</keyword>
<dbReference type="PROSITE" id="PS51456">
    <property type="entry name" value="MYOSIN_MOTOR"/>
    <property type="match status" value="1"/>
</dbReference>
<reference evidence="6" key="1">
    <citation type="submission" date="2020-05" db="UniProtKB">
        <authorList>
            <consortium name="EnsemblMetazoa"/>
        </authorList>
    </citation>
    <scope>IDENTIFICATION</scope>
    <source>
        <strain evidence="6">Yale</strain>
    </source>
</reference>
<evidence type="ECO:0000256" key="4">
    <source>
        <dbReference type="PROSITE-ProRule" id="PRU00782"/>
    </source>
</evidence>
<organism evidence="6 7">
    <name type="scientific">Glossina morsitans morsitans</name>
    <name type="common">Savannah tsetse fly</name>
    <dbReference type="NCBI Taxonomy" id="37546"/>
    <lineage>
        <taxon>Eukaryota</taxon>
        <taxon>Metazoa</taxon>
        <taxon>Ecdysozoa</taxon>
        <taxon>Arthropoda</taxon>
        <taxon>Hexapoda</taxon>
        <taxon>Insecta</taxon>
        <taxon>Pterygota</taxon>
        <taxon>Neoptera</taxon>
        <taxon>Endopterygota</taxon>
        <taxon>Diptera</taxon>
        <taxon>Brachycera</taxon>
        <taxon>Muscomorpha</taxon>
        <taxon>Hippoboscoidea</taxon>
        <taxon>Glossinidae</taxon>
        <taxon>Glossina</taxon>
    </lineage>
</organism>
<evidence type="ECO:0000256" key="1">
    <source>
        <dbReference type="ARBA" id="ARBA00022741"/>
    </source>
</evidence>
<dbReference type="GO" id="GO:0005737">
    <property type="term" value="C:cytoplasm"/>
    <property type="evidence" value="ECO:0007669"/>
    <property type="project" value="TreeGrafter"/>
</dbReference>
<evidence type="ECO:0000313" key="7">
    <source>
        <dbReference type="Proteomes" id="UP000092444"/>
    </source>
</evidence>
<dbReference type="STRING" id="37546.A0A1B0FG41"/>
<dbReference type="GO" id="GO:0016020">
    <property type="term" value="C:membrane"/>
    <property type="evidence" value="ECO:0007669"/>
    <property type="project" value="TreeGrafter"/>
</dbReference>
<dbReference type="Proteomes" id="UP000092444">
    <property type="component" value="Unassembled WGS sequence"/>
</dbReference>
<dbReference type="SUPFAM" id="SSF52540">
    <property type="entry name" value="P-loop containing nucleoside triphosphate hydrolases"/>
    <property type="match status" value="1"/>
</dbReference>
<name>A0A1B0FG41_GLOMM</name>
<comment type="similarity">
    <text evidence="4">Belongs to the TRAFAC class myosin-kinesin ATPase superfamily. Myosin family.</text>
</comment>
<comment type="caution">
    <text evidence="4">Lacks conserved residue(s) required for the propagation of feature annotation.</text>
</comment>
<dbReference type="AlphaFoldDB" id="A0A1B0FG41"/>
<proteinExistence type="inferred from homology"/>
<dbReference type="InterPro" id="IPR027417">
    <property type="entry name" value="P-loop_NTPase"/>
</dbReference>
<dbReference type="GO" id="GO:0000146">
    <property type="term" value="F:microfilament motor activity"/>
    <property type="evidence" value="ECO:0007669"/>
    <property type="project" value="TreeGrafter"/>
</dbReference>
<keyword evidence="1" id="KW-0547">Nucleotide-binding</keyword>
<dbReference type="InterPro" id="IPR001609">
    <property type="entry name" value="Myosin_head_motor_dom-like"/>
</dbReference>
<sequence length="138" mass="16078">MQALGLDPKQISDILKILSSILDLGNIKFANKYKKDKEELDLEGCDTYLDDLHLRVMGELLLIKADELRKWLLMRQIESAHELVLIPNNKETAVAVRDASAKHIYAKLFQYIVTVINPNRYRNEKYLKIEYLRISSFI</sequence>
<evidence type="ECO:0000256" key="2">
    <source>
        <dbReference type="ARBA" id="ARBA00022840"/>
    </source>
</evidence>
<evidence type="ECO:0000256" key="3">
    <source>
        <dbReference type="ARBA" id="ARBA00023203"/>
    </source>
</evidence>
<keyword evidence="4" id="KW-0505">Motor protein</keyword>
<dbReference type="PANTHER" id="PTHR13140">
    <property type="entry name" value="MYOSIN"/>
    <property type="match status" value="1"/>
</dbReference>
<feature type="domain" description="Myosin motor" evidence="5">
    <location>
        <begin position="1"/>
        <end position="138"/>
    </location>
</feature>
<dbReference type="GO" id="GO:0005524">
    <property type="term" value="F:ATP binding"/>
    <property type="evidence" value="ECO:0007669"/>
    <property type="project" value="UniProtKB-KW"/>
</dbReference>
<dbReference type="PANTHER" id="PTHR13140:SF706">
    <property type="entry name" value="DILUTE CLASS UNCONVENTIONAL MYOSIN, ISOFORM C"/>
    <property type="match status" value="1"/>
</dbReference>
<dbReference type="Gene3D" id="1.20.120.720">
    <property type="entry name" value="Myosin VI head, motor domain, U50 subdomain"/>
    <property type="match status" value="1"/>
</dbReference>
<keyword evidence="7" id="KW-1185">Reference proteome</keyword>